<protein>
    <submittedName>
        <fullName evidence="6">DNA segregation ATPase FtsK/SpoIIIE, S-DNA-T family</fullName>
    </submittedName>
</protein>
<dbReference type="SMART" id="SM00382">
    <property type="entry name" value="AAA"/>
    <property type="match status" value="3"/>
</dbReference>
<proteinExistence type="predicted"/>
<gene>
    <name evidence="6" type="ORF">SAMN05421773_11618</name>
</gene>
<dbReference type="PROSITE" id="PS50901">
    <property type="entry name" value="FTSK"/>
    <property type="match status" value="2"/>
</dbReference>
<dbReference type="STRING" id="910347.SAMN05421773_11618"/>
<feature type="domain" description="FtsK" evidence="5">
    <location>
        <begin position="466"/>
        <end position="651"/>
    </location>
</feature>
<dbReference type="RefSeq" id="WP_093840881.1">
    <property type="nucleotide sequence ID" value="NZ_FOLM01000016.1"/>
</dbReference>
<dbReference type="EMBL" id="FOLM01000016">
    <property type="protein sequence ID" value="SFD45498.1"/>
    <property type="molecule type" value="Genomic_DNA"/>
</dbReference>
<feature type="binding site" evidence="3">
    <location>
        <begin position="808"/>
        <end position="815"/>
    </location>
    <ligand>
        <name>ATP</name>
        <dbReference type="ChEBI" id="CHEBI:30616"/>
    </ligand>
</feature>
<dbReference type="Pfam" id="PF13401">
    <property type="entry name" value="AAA_22"/>
    <property type="match status" value="1"/>
</dbReference>
<evidence type="ECO:0000256" key="1">
    <source>
        <dbReference type="ARBA" id="ARBA00022741"/>
    </source>
</evidence>
<sequence>MGRLLTVVLPDGTEHDLLLEADEDAPLTLVADRIARHLAIPPGTGLRGEDGSPLPGDLPLADSPLRDGCRIRLGGAPGGPPRARPRRIGEAEAAAFRESCLIQERGGRQVFNGPPRHPREPAGPEGGGTGPALLSPLHRGLDVGHFMTGPPDGLDHLGTVLRETHPGPERLLAQTLRKGRRLWQRRREDADFLWLRLGTGRVAAGTGDGPGTDRFPVLVDLRRCAVLGITGAPAAADALAAWLVAQTALLHPPSEAVIRLLGGWRDEPRWSFARFLPAARAAHRGLPQVTFGADGAAEQLAELETLIGERLRQDRGDRPGPGPELVVVLRHEPGGEAPAGLLPRLLREGPPAGVRFVLVGAGPLPEECRTVVTLDGTGMTFRTGTRAAPPWLAASPDGAGQDWLDETARALAPLRDHGLPLPGPLVGTRADLLDLYGADGFDGHRIAREWRRPPGWAPAPVATMAGRPVELDLLGKGRHALVAGAPWSGKTTLLRTWVTALARAYSPERLNVLLIDYKGGPAFRELAALPHSVGLVTDLDDYLADRGLRALGAELRRRERLLGEAGVWDIAARPPALPPLPRLVVVVDEFAGLAAEHPGFVAGLAGIMRRGPALGMHLALATRRPAALPDAVRDLAGLRIALRVAEPGDGVAAVGLAEAASLPAAQPGLAYVRTGAEPPRVVRFAVPVARPLPRERPGAVVTSVSAPPRAPAAAGGAVPDAAADIRLRRLVGELGRAWRLTGGPRPVSPWLPPLPDLVTLESLPDTGGAPEVSGVLPVPFGLEDAPEEQAMRPLTLRLGADAGLVVAGDLGSGRSHLLRTLAAAVARRYRSSEVHLYGVDGSRGGLRGLAALPHCGAVVTTHQREPLARLARRLVGTVRERQERLARGRWGEVVLYNQDATPRRRMPQVLLLIDDWGEIAALGGPVAHDLRTVLREGPRVGICPVLTGDPTVLDDPALRTAGTRTLLLRLDNRKRYAGEKLSPRLLPLDMVPGRGVLPESGRAVQIAVLSGAPSSSGQGDALAGLAAAARERDREVPAALRPFSVDAPELSRFHVGGGTGRPVGREDVLAWLRDRHVTGTPVALLGPRRAGKTWVLGELWQRLREDGEAEIHRITVPHPQGGVDTPDELARLLDREVRGAAYPAEALLDKAGRRTGSARPAYLLDEAGRLRHYHPAAVSWLRDLGQHGAWVLYTGTEKDWQTVSRWALTWPGSSFGNDVATRPLGPLNHRDALDFLTVTAANLGVDLAPDGVAAAILDLVGTWPFYVQVMGDAVVRAVQGGDDRPLEDPAALEHICVRALLDGWTGHFEARWAEIGAAGRAALLREPGRAPADATPAQRNDLREAGLLRPGDQWLDDRPFLHWIARNRTSLRDGELRP</sequence>
<dbReference type="GO" id="GO:0016887">
    <property type="term" value="F:ATP hydrolysis activity"/>
    <property type="evidence" value="ECO:0007669"/>
    <property type="project" value="InterPro"/>
</dbReference>
<reference evidence="6 7" key="1">
    <citation type="submission" date="2016-10" db="EMBL/GenBank/DDBJ databases">
        <authorList>
            <person name="de Groot N.N."/>
        </authorList>
    </citation>
    <scope>NUCLEOTIDE SEQUENCE [LARGE SCALE GENOMIC DNA]</scope>
    <source>
        <strain evidence="6 7">CGMCC 4.5739</strain>
    </source>
</reference>
<keyword evidence="2 3" id="KW-0067">ATP-binding</keyword>
<dbReference type="InterPro" id="IPR049945">
    <property type="entry name" value="AAA_22"/>
</dbReference>
<keyword evidence="1 3" id="KW-0547">Nucleotide-binding</keyword>
<dbReference type="Proteomes" id="UP000199207">
    <property type="component" value="Unassembled WGS sequence"/>
</dbReference>
<evidence type="ECO:0000256" key="3">
    <source>
        <dbReference type="PROSITE-ProRule" id="PRU00289"/>
    </source>
</evidence>
<evidence type="ECO:0000256" key="4">
    <source>
        <dbReference type="SAM" id="MobiDB-lite"/>
    </source>
</evidence>
<organism evidence="6 7">
    <name type="scientific">Streptomyces aidingensis</name>
    <dbReference type="NCBI Taxonomy" id="910347"/>
    <lineage>
        <taxon>Bacteria</taxon>
        <taxon>Bacillati</taxon>
        <taxon>Actinomycetota</taxon>
        <taxon>Actinomycetes</taxon>
        <taxon>Kitasatosporales</taxon>
        <taxon>Streptomycetaceae</taxon>
        <taxon>Streptomyces</taxon>
    </lineage>
</organism>
<accession>A0A1I1SLD6</accession>
<dbReference type="InterPro" id="IPR002543">
    <property type="entry name" value="FtsK_dom"/>
</dbReference>
<dbReference type="Pfam" id="PF01580">
    <property type="entry name" value="FtsK_SpoIIIE"/>
    <property type="match status" value="2"/>
</dbReference>
<dbReference type="InterPro" id="IPR003593">
    <property type="entry name" value="AAA+_ATPase"/>
</dbReference>
<dbReference type="OrthoDB" id="9807790at2"/>
<dbReference type="PANTHER" id="PTHR22683">
    <property type="entry name" value="SPORULATION PROTEIN RELATED"/>
    <property type="match status" value="1"/>
</dbReference>
<dbReference type="GO" id="GO:0005524">
    <property type="term" value="F:ATP binding"/>
    <property type="evidence" value="ECO:0007669"/>
    <property type="project" value="UniProtKB-UniRule"/>
</dbReference>
<dbReference type="Gene3D" id="3.40.50.300">
    <property type="entry name" value="P-loop containing nucleotide triphosphate hydrolases"/>
    <property type="match status" value="3"/>
</dbReference>
<dbReference type="GO" id="GO:0003677">
    <property type="term" value="F:DNA binding"/>
    <property type="evidence" value="ECO:0007669"/>
    <property type="project" value="InterPro"/>
</dbReference>
<evidence type="ECO:0000313" key="6">
    <source>
        <dbReference type="EMBL" id="SFD45498.1"/>
    </source>
</evidence>
<feature type="binding site" evidence="3">
    <location>
        <begin position="484"/>
        <end position="491"/>
    </location>
    <ligand>
        <name>ATP</name>
        <dbReference type="ChEBI" id="CHEBI:30616"/>
    </ligand>
</feature>
<keyword evidence="7" id="KW-1185">Reference proteome</keyword>
<name>A0A1I1SLD6_9ACTN</name>
<dbReference type="InterPro" id="IPR027417">
    <property type="entry name" value="P-loop_NTPase"/>
</dbReference>
<evidence type="ECO:0000259" key="5">
    <source>
        <dbReference type="PROSITE" id="PS50901"/>
    </source>
</evidence>
<dbReference type="PANTHER" id="PTHR22683:SF1">
    <property type="entry name" value="TYPE VII SECRETION SYSTEM PROTEIN ESSC"/>
    <property type="match status" value="1"/>
</dbReference>
<dbReference type="InterPro" id="IPR050206">
    <property type="entry name" value="FtsK/SpoIIIE/SftA"/>
</dbReference>
<evidence type="ECO:0000256" key="2">
    <source>
        <dbReference type="ARBA" id="ARBA00022840"/>
    </source>
</evidence>
<dbReference type="SUPFAM" id="SSF52540">
    <property type="entry name" value="P-loop containing nucleoside triphosphate hydrolases"/>
    <property type="match status" value="3"/>
</dbReference>
<evidence type="ECO:0000313" key="7">
    <source>
        <dbReference type="Proteomes" id="UP000199207"/>
    </source>
</evidence>
<feature type="domain" description="FtsK" evidence="5">
    <location>
        <begin position="791"/>
        <end position="977"/>
    </location>
</feature>
<feature type="region of interest" description="Disordered" evidence="4">
    <location>
        <begin position="105"/>
        <end position="132"/>
    </location>
</feature>